<dbReference type="Proteomes" id="UP000054928">
    <property type="component" value="Unassembled WGS sequence"/>
</dbReference>
<keyword evidence="2" id="KW-1185">Reference proteome</keyword>
<sequence>MGGFGKREYAPSFPTAFTYHLYLHVQSLFSVVWMDVMLLSDEVSRDFDCETMQSCWSLLMLKPAGRACAYVGACESKVLYQLL</sequence>
<dbReference type="GeneID" id="59052607"/>
<evidence type="ECO:0000313" key="2">
    <source>
        <dbReference type="Proteomes" id="UP000054928"/>
    </source>
</evidence>
<organism evidence="1 2">
    <name type="scientific">Plasmopara halstedii</name>
    <name type="common">Downy mildew of sunflower</name>
    <dbReference type="NCBI Taxonomy" id="4781"/>
    <lineage>
        <taxon>Eukaryota</taxon>
        <taxon>Sar</taxon>
        <taxon>Stramenopiles</taxon>
        <taxon>Oomycota</taxon>
        <taxon>Peronosporomycetes</taxon>
        <taxon>Peronosporales</taxon>
        <taxon>Peronosporaceae</taxon>
        <taxon>Plasmopara</taxon>
    </lineage>
</organism>
<name>A0A0P1AKU2_PLAHL</name>
<dbReference type="RefSeq" id="XP_036263199.1">
    <property type="nucleotide sequence ID" value="XM_036407502.1"/>
</dbReference>
<reference evidence="2" key="1">
    <citation type="submission" date="2014-09" db="EMBL/GenBank/DDBJ databases">
        <authorList>
            <person name="Sharma Rahul"/>
            <person name="Thines Marco"/>
        </authorList>
    </citation>
    <scope>NUCLEOTIDE SEQUENCE [LARGE SCALE GENOMIC DNA]</scope>
</reference>
<dbReference type="EMBL" id="CCYD01000610">
    <property type="protein sequence ID" value="CEG41900.1"/>
    <property type="molecule type" value="Genomic_DNA"/>
</dbReference>
<proteinExistence type="predicted"/>
<evidence type="ECO:0000313" key="1">
    <source>
        <dbReference type="EMBL" id="CEG41900.1"/>
    </source>
</evidence>
<accession>A0A0P1AKU2</accession>
<protein>
    <submittedName>
        <fullName evidence="1">Uncharacterized protein</fullName>
    </submittedName>
</protein>
<dbReference type="AlphaFoldDB" id="A0A0P1AKU2"/>